<dbReference type="EMBL" id="QMEY01000026">
    <property type="protein sequence ID" value="RBQ15083.1"/>
    <property type="molecule type" value="Genomic_DNA"/>
</dbReference>
<dbReference type="AlphaFoldDB" id="A0A366LNL4"/>
<dbReference type="InterPro" id="IPR041496">
    <property type="entry name" value="YitH/HolE_GNAT"/>
</dbReference>
<comment type="caution">
    <text evidence="2">The sequence shown here is derived from an EMBL/GenBank/DDBJ whole genome shotgun (WGS) entry which is preliminary data.</text>
</comment>
<dbReference type="RefSeq" id="WP_147268285.1">
    <property type="nucleotide sequence ID" value="NZ_QMEY01000026.1"/>
</dbReference>
<organism evidence="2 3">
    <name type="scientific">Spongiactinospora rosea</name>
    <dbReference type="NCBI Taxonomy" id="2248750"/>
    <lineage>
        <taxon>Bacteria</taxon>
        <taxon>Bacillati</taxon>
        <taxon>Actinomycetota</taxon>
        <taxon>Actinomycetes</taxon>
        <taxon>Streptosporangiales</taxon>
        <taxon>Streptosporangiaceae</taxon>
        <taxon>Spongiactinospora</taxon>
    </lineage>
</organism>
<sequence length="91" mass="9084">MVSAPPSCSGFRVVDGASGIAGTAASGRTRSRRGIGPVIATGEAIAKILIADLAAGVSGAVRMDVGRRHTGLASWAGRHGLAHAYDCPIMA</sequence>
<evidence type="ECO:0000259" key="1">
    <source>
        <dbReference type="Pfam" id="PF18014"/>
    </source>
</evidence>
<evidence type="ECO:0000313" key="3">
    <source>
        <dbReference type="Proteomes" id="UP000253303"/>
    </source>
</evidence>
<dbReference type="Pfam" id="PF18014">
    <property type="entry name" value="Acetyltransf_18"/>
    <property type="match status" value="1"/>
</dbReference>
<keyword evidence="3" id="KW-1185">Reference proteome</keyword>
<feature type="domain" description="YitH/HolE acetyltransferase (GNAT)" evidence="1">
    <location>
        <begin position="15"/>
        <end position="90"/>
    </location>
</feature>
<reference evidence="2 3" key="1">
    <citation type="submission" date="2018-06" db="EMBL/GenBank/DDBJ databases">
        <title>Sphaerisporangium craniellae sp. nov., isolated from a marine sponge in the South China Sea.</title>
        <authorList>
            <person name="Li L."/>
        </authorList>
    </citation>
    <scope>NUCLEOTIDE SEQUENCE [LARGE SCALE GENOMIC DNA]</scope>
    <source>
        <strain evidence="2 3">LHW63015</strain>
    </source>
</reference>
<proteinExistence type="predicted"/>
<protein>
    <recommendedName>
        <fullName evidence="1">YitH/HolE acetyltransferase (GNAT) domain-containing protein</fullName>
    </recommendedName>
</protein>
<accession>A0A366LNL4</accession>
<evidence type="ECO:0000313" key="2">
    <source>
        <dbReference type="EMBL" id="RBQ15083.1"/>
    </source>
</evidence>
<dbReference type="Proteomes" id="UP000253303">
    <property type="component" value="Unassembled WGS sequence"/>
</dbReference>
<gene>
    <name evidence="2" type="ORF">DP939_37415</name>
</gene>
<dbReference type="Gene3D" id="3.40.630.90">
    <property type="match status" value="1"/>
</dbReference>
<name>A0A366LNL4_9ACTN</name>